<feature type="transmembrane region" description="Helical" evidence="6">
    <location>
        <begin position="396"/>
        <end position="415"/>
    </location>
</feature>
<keyword evidence="5 6" id="KW-0472">Membrane</keyword>
<dbReference type="GO" id="GO:0006897">
    <property type="term" value="P:endocytosis"/>
    <property type="evidence" value="ECO:0007669"/>
    <property type="project" value="TreeGrafter"/>
</dbReference>
<dbReference type="InterPro" id="IPR008250">
    <property type="entry name" value="ATPase_P-typ_transduc_dom_A_sf"/>
</dbReference>
<sequence>MADSIPLNPVWKSSKRIGNYSSARLSRFSLEDEPSNLDEMPLMMSEEGFENDESDYQTLPRARVGQRHRGLGWFLLGSWKVLCSSCCDCLAHICRRKKELKARTVWLGCPEKCEEKYPKNAIKNQKYNIITFVPGVLYQQFKFFLNLYFLVVACSQFVPSLKIGYLYTYWAPLGFVLAVTMVREAVDEARRYQRDKEMNSQLYSKLTVRGKIQVKSSDIQVGDLIIVDKNQRIPADMIFLRTSEKTGACFIRTDQLDGETDWKLKVAVCCTQRLPAVGDLFSISAYVYAQRPQLDIHSFEGNFTRDDTDPQIHESLSIENTLWASTVVASGTVIGVVIYTGKETRSVLNTSCAKNKVGLLDLELNRLTKALFLAQVVLSVVMVVLQGFVGPWFRNLFRFVVLFSYIIPISLRVNLDMGKSAYGWMITKDENIPGTVVRTSTIPEELGRLVYLLTDKTGTLTQNEMIFKRLHLGTVSYGTDTMDEIQSHIMQSYAQGSVSKDAVEVDLLQMMKSGADDPAGESPLCYVKNIGKIS</sequence>
<dbReference type="NCBIfam" id="TIGR01494">
    <property type="entry name" value="ATPase_P-type"/>
    <property type="match status" value="2"/>
</dbReference>
<dbReference type="GO" id="GO:0045332">
    <property type="term" value="P:phospholipid translocation"/>
    <property type="evidence" value="ECO:0007669"/>
    <property type="project" value="TreeGrafter"/>
</dbReference>
<dbReference type="AlphaFoldDB" id="A0AAV9QUA0"/>
<comment type="subcellular location">
    <subcellularLocation>
        <location evidence="1">Endomembrane system</location>
        <topology evidence="1">Multi-pass membrane protein</topology>
    </subcellularLocation>
</comment>
<dbReference type="GO" id="GO:0016887">
    <property type="term" value="F:ATP hydrolysis activity"/>
    <property type="evidence" value="ECO:0007669"/>
    <property type="project" value="InterPro"/>
</dbReference>
<evidence type="ECO:0000256" key="5">
    <source>
        <dbReference type="ARBA" id="ARBA00023136"/>
    </source>
</evidence>
<evidence type="ECO:0000256" key="1">
    <source>
        <dbReference type="ARBA" id="ARBA00004127"/>
    </source>
</evidence>
<gene>
    <name evidence="9" type="primary">ATP9B_2</name>
    <name evidence="9" type="ORF">CRENBAI_022090</name>
</gene>
<dbReference type="Pfam" id="PF16209">
    <property type="entry name" value="PhoLip_ATPase_N"/>
    <property type="match status" value="1"/>
</dbReference>
<dbReference type="GO" id="GO:0005886">
    <property type="term" value="C:plasma membrane"/>
    <property type="evidence" value="ECO:0007669"/>
    <property type="project" value="TreeGrafter"/>
</dbReference>
<feature type="domain" description="P-type ATPase N-terminal" evidence="8">
    <location>
        <begin position="113"/>
        <end position="170"/>
    </location>
</feature>
<protein>
    <submittedName>
        <fullName evidence="9">ATP synthase subunit 9</fullName>
    </submittedName>
</protein>
<keyword evidence="3 6" id="KW-0812">Transmembrane</keyword>
<dbReference type="InterPro" id="IPR001757">
    <property type="entry name" value="P_typ_ATPase"/>
</dbReference>
<feature type="transmembrane region" description="Helical" evidence="6">
    <location>
        <begin position="370"/>
        <end position="390"/>
    </location>
</feature>
<evidence type="ECO:0000313" key="10">
    <source>
        <dbReference type="Proteomes" id="UP001311232"/>
    </source>
</evidence>
<dbReference type="InterPro" id="IPR018303">
    <property type="entry name" value="ATPase_P-typ_P_site"/>
</dbReference>
<evidence type="ECO:0000259" key="7">
    <source>
        <dbReference type="Pfam" id="PF00122"/>
    </source>
</evidence>
<keyword evidence="10" id="KW-1185">Reference proteome</keyword>
<evidence type="ECO:0000313" key="9">
    <source>
        <dbReference type="EMBL" id="KAK5599365.1"/>
    </source>
</evidence>
<dbReference type="Proteomes" id="UP001311232">
    <property type="component" value="Unassembled WGS sequence"/>
</dbReference>
<organism evidence="9 10">
    <name type="scientific">Crenichthys baileyi</name>
    <name type="common">White River springfish</name>
    <dbReference type="NCBI Taxonomy" id="28760"/>
    <lineage>
        <taxon>Eukaryota</taxon>
        <taxon>Metazoa</taxon>
        <taxon>Chordata</taxon>
        <taxon>Craniata</taxon>
        <taxon>Vertebrata</taxon>
        <taxon>Euteleostomi</taxon>
        <taxon>Actinopterygii</taxon>
        <taxon>Neopterygii</taxon>
        <taxon>Teleostei</taxon>
        <taxon>Neoteleostei</taxon>
        <taxon>Acanthomorphata</taxon>
        <taxon>Ovalentaria</taxon>
        <taxon>Atherinomorphae</taxon>
        <taxon>Cyprinodontiformes</taxon>
        <taxon>Goodeidae</taxon>
        <taxon>Crenichthys</taxon>
    </lineage>
</organism>
<dbReference type="GO" id="GO:0006890">
    <property type="term" value="P:retrograde vesicle-mediated transport, Golgi to endoplasmic reticulum"/>
    <property type="evidence" value="ECO:0007669"/>
    <property type="project" value="TreeGrafter"/>
</dbReference>
<dbReference type="PANTHER" id="PTHR24092:SF50">
    <property type="entry name" value="PHOSPHOLIPID-TRANSPORTING ATPASE IIB-RELATED"/>
    <property type="match status" value="1"/>
</dbReference>
<dbReference type="PROSITE" id="PS00154">
    <property type="entry name" value="ATPASE_E1_E2"/>
    <property type="match status" value="1"/>
</dbReference>
<keyword evidence="2" id="KW-0813">Transport</keyword>
<dbReference type="InterPro" id="IPR032631">
    <property type="entry name" value="P-type_ATPase_N"/>
</dbReference>
<evidence type="ECO:0000256" key="3">
    <source>
        <dbReference type="ARBA" id="ARBA00022692"/>
    </source>
</evidence>
<evidence type="ECO:0000256" key="4">
    <source>
        <dbReference type="ARBA" id="ARBA00022989"/>
    </source>
</evidence>
<comment type="caution">
    <text evidence="9">The sequence shown here is derived from an EMBL/GenBank/DDBJ whole genome shotgun (WGS) entry which is preliminary data.</text>
</comment>
<dbReference type="GO" id="GO:0140326">
    <property type="term" value="F:ATPase-coupled intramembrane lipid transporter activity"/>
    <property type="evidence" value="ECO:0007669"/>
    <property type="project" value="TreeGrafter"/>
</dbReference>
<dbReference type="Gene3D" id="2.70.150.10">
    <property type="entry name" value="Calcium-transporting ATPase, cytoplasmic transduction domain A"/>
    <property type="match status" value="1"/>
</dbReference>
<name>A0AAV9QUA0_9TELE</name>
<feature type="domain" description="P-type ATPase A" evidence="7">
    <location>
        <begin position="212"/>
        <end position="345"/>
    </location>
</feature>
<accession>A0AAV9QUA0</accession>
<dbReference type="SUPFAM" id="SSF81653">
    <property type="entry name" value="Calcium ATPase, transduction domain A"/>
    <property type="match status" value="1"/>
</dbReference>
<feature type="transmembrane region" description="Helical" evidence="6">
    <location>
        <begin position="167"/>
        <end position="186"/>
    </location>
</feature>
<reference evidence="9 10" key="1">
    <citation type="submission" date="2021-06" db="EMBL/GenBank/DDBJ databases">
        <authorList>
            <person name="Palmer J.M."/>
        </authorList>
    </citation>
    <scope>NUCLEOTIDE SEQUENCE [LARGE SCALE GENOMIC DNA]</scope>
    <source>
        <strain evidence="9 10">MEX-2019</strain>
        <tissue evidence="9">Muscle</tissue>
    </source>
</reference>
<dbReference type="EMBL" id="JAHHUM010002943">
    <property type="protein sequence ID" value="KAK5599365.1"/>
    <property type="molecule type" value="Genomic_DNA"/>
</dbReference>
<evidence type="ECO:0000256" key="2">
    <source>
        <dbReference type="ARBA" id="ARBA00022448"/>
    </source>
</evidence>
<dbReference type="PANTHER" id="PTHR24092">
    <property type="entry name" value="PROBABLE PHOSPHOLIPID-TRANSPORTING ATPASE"/>
    <property type="match status" value="1"/>
</dbReference>
<dbReference type="GO" id="GO:0005524">
    <property type="term" value="F:ATP binding"/>
    <property type="evidence" value="ECO:0007669"/>
    <property type="project" value="InterPro"/>
</dbReference>
<evidence type="ECO:0000259" key="8">
    <source>
        <dbReference type="Pfam" id="PF16209"/>
    </source>
</evidence>
<dbReference type="GO" id="GO:0005768">
    <property type="term" value="C:endosome"/>
    <property type="evidence" value="ECO:0007669"/>
    <property type="project" value="TreeGrafter"/>
</dbReference>
<dbReference type="Pfam" id="PF00122">
    <property type="entry name" value="E1-E2_ATPase"/>
    <property type="match status" value="1"/>
</dbReference>
<dbReference type="InterPro" id="IPR059000">
    <property type="entry name" value="ATPase_P-type_domA"/>
</dbReference>
<dbReference type="InterPro" id="IPR023298">
    <property type="entry name" value="ATPase_P-typ_TM_dom_sf"/>
</dbReference>
<dbReference type="SUPFAM" id="SSF81665">
    <property type="entry name" value="Calcium ATPase, transmembrane domain M"/>
    <property type="match status" value="1"/>
</dbReference>
<keyword evidence="4 6" id="KW-1133">Transmembrane helix</keyword>
<dbReference type="GO" id="GO:0005802">
    <property type="term" value="C:trans-Golgi network"/>
    <property type="evidence" value="ECO:0007669"/>
    <property type="project" value="TreeGrafter"/>
</dbReference>
<proteinExistence type="predicted"/>
<evidence type="ECO:0000256" key="6">
    <source>
        <dbReference type="SAM" id="Phobius"/>
    </source>
</evidence>